<accession>A0A2K8YTN9</accession>
<name>A0A2K8YTN9_9BACT</name>
<dbReference type="InterPro" id="IPR012334">
    <property type="entry name" value="Pectin_lyas_fold"/>
</dbReference>
<dbReference type="SUPFAM" id="SSF51126">
    <property type="entry name" value="Pectin lyase-like"/>
    <property type="match status" value="1"/>
</dbReference>
<keyword evidence="1" id="KW-0732">Signal</keyword>
<proteinExistence type="predicted"/>
<sequence>MRPFFHRQFLFTFVFLLGSLAATAQRIQPRAVRLYRVGDNILRTDSLGNKPEQYSASAVSVRAFTSSLVTVEIYGTADYYPPAKLLNQSGTPYGTTVEATVLAYLVATTVSPSSGTATVDTAVVASRAYTDPRFNTLTTKANSLSTAVATAQVTASNALPASTYTANRSTDQAATTNAQNTANTALTAANSATAVASAALPASTYSTNRTTDQAATTSAQSTANTALSTANSATATAASALPASTYNSNRTADLGIVAGKEPALPTGTSAQYLKGDKTLGTLNQDVVPDGTNNKAYTASEKTKLGTIASGATANDTDANLKNRANHTGPLPDAALSDVGTAGTVGGIGQMITSVVRDSKGRVIGVTTVAAPTGAAVDTVNTLATQYYTNQLLTNSLIGALPTSTASLTLNSALQIFWHNETALPGEEVSIQGAFPANVTVQASLNDQTPYFSLPIVSQTTNFVKVRLPGFPALPANAVYTFFIKSGTGKSYSRHINRARATNFNSPDIYAGGPLAIKGRNLIVPGYTPTIRFVSQTNGVSLNGTYVATGSDPYKINVTCPLAITVGQTYSVFVSNGVGGSLAETQVIDETGNTATGVTAIVGTTDNFGLGIGFSNRFPVCTGANSTTLTGFNAQQTGFLSALNSALNTRSSAGGGCLVLPDGVYSLTATGSPFAGVDMPANVVLMGTSTAGTILQYGGAGTSISKVVYFDGSKSNAGLYNLTLTNLSTATSGFSAGLVNGQTFFIKDVVWNQGKQDGFEFNNSSRIIVKNSTLVNGPNTILHGAIRNASTNYLSVIGTTIRCMTMHIYADKAKNVFLENNVFDRDLSIGKINTTDDVHKVIINNVKGAYIARNAFKTTNGTVPRNLNDGEAILAEQPTNPDFDQGTVGSATTTTLTDATKAWPTTFDQAPVVMIIKGTGFGQWRTITSRTATVLTVSSPWAIVPDGTSTYAIFNWGLENYAIVNNSFDNEARGITMYHAPQYGGDIANNVLTNSGAIDITAIEEVLSATKRKFTPVINLNINDNTVSAETDLVNGASIGLQAIQHGVTTSWGTISTNLRVVRNTLNGNVPTNKPVIQDENFPESFNAYLVFHNTGSSYVDDNTPFILGSIFMNNTTRNVTVPYTLNTGSYHTTITRPIQLTTGTNSDSAIPNTAKASTLTITN</sequence>
<evidence type="ECO:0000313" key="3">
    <source>
        <dbReference type="Proteomes" id="UP000232883"/>
    </source>
</evidence>
<evidence type="ECO:0008006" key="4">
    <source>
        <dbReference type="Google" id="ProtNLM"/>
    </source>
</evidence>
<reference evidence="2 3" key="1">
    <citation type="submission" date="2017-11" db="EMBL/GenBank/DDBJ databases">
        <title>Taxonomic description and genome sequences of Spirosoma HA7 sp. nov., isolated from pollen microhabitat of Corylus avellana.</title>
        <authorList>
            <person name="Ambika Manirajan B."/>
            <person name="Suarez C."/>
            <person name="Ratering S."/>
            <person name="Geissler-Plaum R."/>
            <person name="Cardinale M."/>
            <person name="Sylvia S."/>
        </authorList>
    </citation>
    <scope>NUCLEOTIDE SEQUENCE [LARGE SCALE GENOMIC DNA]</scope>
    <source>
        <strain evidence="2 3">HA7</strain>
    </source>
</reference>
<organism evidence="2 3">
    <name type="scientific">Spirosoma pollinicola</name>
    <dbReference type="NCBI Taxonomy" id="2057025"/>
    <lineage>
        <taxon>Bacteria</taxon>
        <taxon>Pseudomonadati</taxon>
        <taxon>Bacteroidota</taxon>
        <taxon>Cytophagia</taxon>
        <taxon>Cytophagales</taxon>
        <taxon>Cytophagaceae</taxon>
        <taxon>Spirosoma</taxon>
    </lineage>
</organism>
<dbReference type="KEGG" id="spir:CWM47_03350"/>
<protein>
    <recommendedName>
        <fullName evidence="4">Pectate lyase superfamily protein domain-containing protein</fullName>
    </recommendedName>
</protein>
<dbReference type="InterPro" id="IPR011050">
    <property type="entry name" value="Pectin_lyase_fold/virulence"/>
</dbReference>
<keyword evidence="3" id="KW-1185">Reference proteome</keyword>
<feature type="signal peptide" evidence="1">
    <location>
        <begin position="1"/>
        <end position="24"/>
    </location>
</feature>
<dbReference type="OrthoDB" id="8428774at2"/>
<dbReference type="AlphaFoldDB" id="A0A2K8YTN9"/>
<gene>
    <name evidence="2" type="ORF">CWM47_03350</name>
</gene>
<dbReference type="RefSeq" id="WP_100986357.1">
    <property type="nucleotide sequence ID" value="NZ_CP025096.1"/>
</dbReference>
<dbReference type="Proteomes" id="UP000232883">
    <property type="component" value="Chromosome"/>
</dbReference>
<dbReference type="Gene3D" id="2.160.20.10">
    <property type="entry name" value="Single-stranded right-handed beta-helix, Pectin lyase-like"/>
    <property type="match status" value="1"/>
</dbReference>
<dbReference type="EMBL" id="CP025096">
    <property type="protein sequence ID" value="AUD00934.1"/>
    <property type="molecule type" value="Genomic_DNA"/>
</dbReference>
<evidence type="ECO:0000256" key="1">
    <source>
        <dbReference type="SAM" id="SignalP"/>
    </source>
</evidence>
<evidence type="ECO:0000313" key="2">
    <source>
        <dbReference type="EMBL" id="AUD00934.1"/>
    </source>
</evidence>
<feature type="chain" id="PRO_5014868908" description="Pectate lyase superfamily protein domain-containing protein" evidence="1">
    <location>
        <begin position="25"/>
        <end position="1163"/>
    </location>
</feature>